<evidence type="ECO:0000313" key="2">
    <source>
        <dbReference type="EMBL" id="PVD37462.1"/>
    </source>
</evidence>
<accession>A0A2T7PVL3</accession>
<evidence type="ECO:0000313" key="3">
    <source>
        <dbReference type="Proteomes" id="UP000245119"/>
    </source>
</evidence>
<keyword evidence="3" id="KW-1185">Reference proteome</keyword>
<feature type="region of interest" description="Disordered" evidence="1">
    <location>
        <begin position="81"/>
        <end position="105"/>
    </location>
</feature>
<name>A0A2T7PVL3_POMCA</name>
<dbReference type="Proteomes" id="UP000245119">
    <property type="component" value="Linkage Group LG1"/>
</dbReference>
<dbReference type="AlphaFoldDB" id="A0A2T7PVL3"/>
<feature type="compositionally biased region" description="Low complexity" evidence="1">
    <location>
        <begin position="93"/>
        <end position="104"/>
    </location>
</feature>
<gene>
    <name evidence="2" type="ORF">C0Q70_00052</name>
</gene>
<evidence type="ECO:0000256" key="1">
    <source>
        <dbReference type="SAM" id="MobiDB-lite"/>
    </source>
</evidence>
<dbReference type="EMBL" id="PZQS01000001">
    <property type="protein sequence ID" value="PVD37462.1"/>
    <property type="molecule type" value="Genomic_DNA"/>
</dbReference>
<organism evidence="2 3">
    <name type="scientific">Pomacea canaliculata</name>
    <name type="common">Golden apple snail</name>
    <dbReference type="NCBI Taxonomy" id="400727"/>
    <lineage>
        <taxon>Eukaryota</taxon>
        <taxon>Metazoa</taxon>
        <taxon>Spiralia</taxon>
        <taxon>Lophotrochozoa</taxon>
        <taxon>Mollusca</taxon>
        <taxon>Gastropoda</taxon>
        <taxon>Caenogastropoda</taxon>
        <taxon>Architaenioglossa</taxon>
        <taxon>Ampullarioidea</taxon>
        <taxon>Ampullariidae</taxon>
        <taxon>Pomacea</taxon>
    </lineage>
</organism>
<proteinExistence type="predicted"/>
<protein>
    <submittedName>
        <fullName evidence="2">Uncharacterized protein</fullName>
    </submittedName>
</protein>
<comment type="caution">
    <text evidence="2">The sequence shown here is derived from an EMBL/GenBank/DDBJ whole genome shotgun (WGS) entry which is preliminary data.</text>
</comment>
<sequence>MCQGRRGVNVVVTVLSGHVTGLVLSGHGANVVTVIVLSGHGVSATQVVHASSERTNERVANGMLAPFRAFRLTPCRPEEFSLSTGAGEGASRTTTTTTTTTPPTHSYSNVNTTYTATLGGR</sequence>
<reference evidence="2 3" key="1">
    <citation type="submission" date="2018-04" db="EMBL/GenBank/DDBJ databases">
        <title>The genome of golden apple snail Pomacea canaliculata provides insight into stress tolerance and invasive adaptation.</title>
        <authorList>
            <person name="Liu C."/>
            <person name="Liu B."/>
            <person name="Ren Y."/>
            <person name="Zhang Y."/>
            <person name="Wang H."/>
            <person name="Li S."/>
            <person name="Jiang F."/>
            <person name="Yin L."/>
            <person name="Zhang G."/>
            <person name="Qian W."/>
            <person name="Fan W."/>
        </authorList>
    </citation>
    <scope>NUCLEOTIDE SEQUENCE [LARGE SCALE GENOMIC DNA]</scope>
    <source>
        <strain evidence="2">SZHN2017</strain>
        <tissue evidence="2">Muscle</tissue>
    </source>
</reference>